<dbReference type="InterPro" id="IPR002213">
    <property type="entry name" value="UDP_glucos_trans"/>
</dbReference>
<dbReference type="Proteomes" id="UP000292003">
    <property type="component" value="Unassembled WGS sequence"/>
</dbReference>
<protein>
    <submittedName>
        <fullName evidence="3">Glycosyltransferase</fullName>
    </submittedName>
</protein>
<dbReference type="EMBL" id="SFCC01000005">
    <property type="protein sequence ID" value="RZQ63968.1"/>
    <property type="molecule type" value="Genomic_DNA"/>
</dbReference>
<keyword evidence="2 3" id="KW-0808">Transferase</keyword>
<dbReference type="RefSeq" id="WP_130475493.1">
    <property type="nucleotide sequence ID" value="NZ_SFCC01000005.1"/>
</dbReference>
<evidence type="ECO:0000256" key="1">
    <source>
        <dbReference type="ARBA" id="ARBA00022676"/>
    </source>
</evidence>
<gene>
    <name evidence="3" type="ORF">EWH70_12545</name>
</gene>
<name>A0A4Q7JAB5_9PSEU</name>
<sequence>MAEPTEPARPILFASYPDSGLLNPLLVLAGELARRGVPGLVFATDEHRRADVADLSAASEVEFLSLGEEVAGLSPTGWDDETYRAVMNETSRIRSLQAFLRQSQDPHAMVAKYQVLERAVERTRPALMVLDAFCGYAVDLALTKGIPFVLSVPFLASNMVSAAGLGGRSFTPRGFPTPRSGLPLRMNLRQRVTNQLFRLRTMATFASPAMLRRMRYEDAVWAEIGVTRSIRNPMDKLERAELALCYSIADLDYPFTVPDWLRLTGPMIPPLPQAPPDPGLTAWLDAHESIVYQAFGTLMRFSRDEVEALVEVARRLDGRHHVLWKLPAGQQHLLPPRDTLPPNLRVESWLPSQLDVLAHPHVRLFFNHAGSNSFHEGLFFGKPQVMWPLFVDCYDIAVRVEDHGIGLRLNRTDTVEPDDATDKLTRVLADPSYRERAERMAALMSAAGGRHAAADLLLELPVLEGSGQGTRMS</sequence>
<dbReference type="PANTHER" id="PTHR48043:SF145">
    <property type="entry name" value="FI06409P-RELATED"/>
    <property type="match status" value="1"/>
</dbReference>
<dbReference type="Pfam" id="PF00201">
    <property type="entry name" value="UDPGT"/>
    <property type="match status" value="1"/>
</dbReference>
<evidence type="ECO:0000256" key="2">
    <source>
        <dbReference type="ARBA" id="ARBA00022679"/>
    </source>
</evidence>
<keyword evidence="1" id="KW-0328">Glycosyltransferase</keyword>
<evidence type="ECO:0000313" key="3">
    <source>
        <dbReference type="EMBL" id="RZQ63968.1"/>
    </source>
</evidence>
<dbReference type="InterPro" id="IPR050271">
    <property type="entry name" value="UDP-glycosyltransferase"/>
</dbReference>
<dbReference type="SUPFAM" id="SSF53756">
    <property type="entry name" value="UDP-Glycosyltransferase/glycogen phosphorylase"/>
    <property type="match status" value="1"/>
</dbReference>
<keyword evidence="4" id="KW-1185">Reference proteome</keyword>
<reference evidence="3 4" key="1">
    <citation type="submission" date="2019-02" db="EMBL/GenBank/DDBJ databases">
        <title>Draft genome sequence of Amycolatopsis sp. 8-3EHSu isolated from roots of Suaeda maritima.</title>
        <authorList>
            <person name="Duangmal K."/>
            <person name="Chantavorakit T."/>
        </authorList>
    </citation>
    <scope>NUCLEOTIDE SEQUENCE [LARGE SCALE GENOMIC DNA]</scope>
    <source>
        <strain evidence="3 4">8-3EHSu</strain>
    </source>
</reference>
<dbReference type="Gene3D" id="3.40.50.2000">
    <property type="entry name" value="Glycogen Phosphorylase B"/>
    <property type="match status" value="2"/>
</dbReference>
<dbReference type="GO" id="GO:0008194">
    <property type="term" value="F:UDP-glycosyltransferase activity"/>
    <property type="evidence" value="ECO:0007669"/>
    <property type="project" value="InterPro"/>
</dbReference>
<dbReference type="CDD" id="cd03784">
    <property type="entry name" value="GT1_Gtf-like"/>
    <property type="match status" value="1"/>
</dbReference>
<proteinExistence type="predicted"/>
<accession>A0A4Q7JAB5</accession>
<comment type="caution">
    <text evidence="3">The sequence shown here is derived from an EMBL/GenBank/DDBJ whole genome shotgun (WGS) entry which is preliminary data.</text>
</comment>
<dbReference type="PANTHER" id="PTHR48043">
    <property type="entry name" value="EG:EG0003.4 PROTEIN-RELATED"/>
    <property type="match status" value="1"/>
</dbReference>
<dbReference type="OrthoDB" id="764352at2"/>
<evidence type="ECO:0000313" key="4">
    <source>
        <dbReference type="Proteomes" id="UP000292003"/>
    </source>
</evidence>
<dbReference type="AlphaFoldDB" id="A0A4Q7JAB5"/>
<organism evidence="3 4">
    <name type="scientific">Amycolatopsis suaedae</name>
    <dbReference type="NCBI Taxonomy" id="2510978"/>
    <lineage>
        <taxon>Bacteria</taxon>
        <taxon>Bacillati</taxon>
        <taxon>Actinomycetota</taxon>
        <taxon>Actinomycetes</taxon>
        <taxon>Pseudonocardiales</taxon>
        <taxon>Pseudonocardiaceae</taxon>
        <taxon>Amycolatopsis</taxon>
    </lineage>
</organism>